<gene>
    <name evidence="2" type="ORF">LSAT_V11C800408670</name>
</gene>
<dbReference type="Proteomes" id="UP000235145">
    <property type="component" value="Unassembled WGS sequence"/>
</dbReference>
<evidence type="ECO:0000313" key="2">
    <source>
        <dbReference type="EMBL" id="KAJ0190142.1"/>
    </source>
</evidence>
<dbReference type="EMBL" id="NBSK02000008">
    <property type="protein sequence ID" value="KAJ0190142.1"/>
    <property type="molecule type" value="Genomic_DNA"/>
</dbReference>
<comment type="caution">
    <text evidence="2">The sequence shown here is derived from an EMBL/GenBank/DDBJ whole genome shotgun (WGS) entry which is preliminary data.</text>
</comment>
<sequence length="155" mass="17306">MQILGRNWVALLSCDNGLKALEKKTNFGHLTIDAYKMETYRSTYEESVYPLPELCDWEILAEMMVVKPPIMDTRQAGRPRNRNRIPSQGEEPIVRRCSRCDSTTHNAATCPTLVPMNQKKARKNIAASGSNTKGKGKGTQGTHETLETHGTQEAS</sequence>
<accession>A0A9R1WYM9</accession>
<organism evidence="2 3">
    <name type="scientific">Lactuca sativa</name>
    <name type="common">Garden lettuce</name>
    <dbReference type="NCBI Taxonomy" id="4236"/>
    <lineage>
        <taxon>Eukaryota</taxon>
        <taxon>Viridiplantae</taxon>
        <taxon>Streptophyta</taxon>
        <taxon>Embryophyta</taxon>
        <taxon>Tracheophyta</taxon>
        <taxon>Spermatophyta</taxon>
        <taxon>Magnoliopsida</taxon>
        <taxon>eudicotyledons</taxon>
        <taxon>Gunneridae</taxon>
        <taxon>Pentapetalae</taxon>
        <taxon>asterids</taxon>
        <taxon>campanulids</taxon>
        <taxon>Asterales</taxon>
        <taxon>Asteraceae</taxon>
        <taxon>Cichorioideae</taxon>
        <taxon>Cichorieae</taxon>
        <taxon>Lactucinae</taxon>
        <taxon>Lactuca</taxon>
    </lineage>
</organism>
<evidence type="ECO:0000256" key="1">
    <source>
        <dbReference type="SAM" id="MobiDB-lite"/>
    </source>
</evidence>
<feature type="region of interest" description="Disordered" evidence="1">
    <location>
        <begin position="118"/>
        <end position="155"/>
    </location>
</feature>
<name>A0A9R1WYM9_LACSA</name>
<keyword evidence="3" id="KW-1185">Reference proteome</keyword>
<reference evidence="2 3" key="1">
    <citation type="journal article" date="2017" name="Nat. Commun.">
        <title>Genome assembly with in vitro proximity ligation data and whole-genome triplication in lettuce.</title>
        <authorList>
            <person name="Reyes-Chin-Wo S."/>
            <person name="Wang Z."/>
            <person name="Yang X."/>
            <person name="Kozik A."/>
            <person name="Arikit S."/>
            <person name="Song C."/>
            <person name="Xia L."/>
            <person name="Froenicke L."/>
            <person name="Lavelle D.O."/>
            <person name="Truco M.J."/>
            <person name="Xia R."/>
            <person name="Zhu S."/>
            <person name="Xu C."/>
            <person name="Xu H."/>
            <person name="Xu X."/>
            <person name="Cox K."/>
            <person name="Korf I."/>
            <person name="Meyers B.C."/>
            <person name="Michelmore R.W."/>
        </authorList>
    </citation>
    <scope>NUCLEOTIDE SEQUENCE [LARGE SCALE GENOMIC DNA]</scope>
    <source>
        <strain evidence="3">cv. Salinas</strain>
        <tissue evidence="2">Seedlings</tissue>
    </source>
</reference>
<dbReference type="AlphaFoldDB" id="A0A9R1WYM9"/>
<protein>
    <submittedName>
        <fullName evidence="2">Uncharacterized protein</fullName>
    </submittedName>
</protein>
<evidence type="ECO:0000313" key="3">
    <source>
        <dbReference type="Proteomes" id="UP000235145"/>
    </source>
</evidence>
<proteinExistence type="predicted"/>